<evidence type="ECO:0000256" key="11">
    <source>
        <dbReference type="HAMAP-Rule" id="MF_03209"/>
    </source>
</evidence>
<keyword evidence="9 11" id="KW-1208">Phospholipid metabolism</keyword>
<evidence type="ECO:0000259" key="13">
    <source>
        <dbReference type="PROSITE" id="PS50004"/>
    </source>
</evidence>
<evidence type="ECO:0000256" key="3">
    <source>
        <dbReference type="ARBA" id="ARBA00022793"/>
    </source>
</evidence>
<comment type="subunit">
    <text evidence="11">Heterodimer of a large membrane-associated beta subunit and a small pyruvoyl-containing alpha subunit.</text>
</comment>
<evidence type="ECO:0000256" key="8">
    <source>
        <dbReference type="ARBA" id="ARBA00023239"/>
    </source>
</evidence>
<dbReference type="GO" id="GO:0004609">
    <property type="term" value="F:phosphatidylserine decarboxylase activity"/>
    <property type="evidence" value="ECO:0007669"/>
    <property type="project" value="UniProtKB-UniRule"/>
</dbReference>
<dbReference type="Pfam" id="PF00168">
    <property type="entry name" value="C2"/>
    <property type="match status" value="2"/>
</dbReference>
<comment type="PTM">
    <text evidence="11">Is synthesized initially as an inactive proenzyme. Formation of the active enzyme involves a self-maturation process in which the active site pyruvoyl group is generated from an internal serine residue via an autocatalytic post-translational modification. Two non-identical subunits are generated from the proenzyme in this reaction, and the pyruvate is formed at the N-terminus of the alpha chain, which is derived from the carboxyl end of the proenzyme. The autoendoproteolytic cleavage occurs by a canonical serine protease mechanism, in which the side chain hydroxyl group of the serine supplies its oxygen atom to form the C-terminus of the beta chain, while the remainder of the serine residue undergoes an oxidative deamination to produce ammonia and the pyruvoyl prosthetic group on the alpha chain. During this reaction, the Ser that is part of the protease active site of the proenzyme becomes the pyruvoyl prosthetic group, which constitutes an essential element of the active site of the mature decarboxylase.</text>
</comment>
<comment type="domain">
    <text evidence="11">The C2 domains have an essential, but non-catalytic function. They may facilitate interactions with other proteins and are required for lipid transport function.</text>
</comment>
<feature type="active site" description="Charge relay system; for autoendoproteolytic cleavage activity" evidence="11">
    <location>
        <position position="740"/>
    </location>
</feature>
<dbReference type="SUPFAM" id="SSF49562">
    <property type="entry name" value="C2 domain (Calcium/lipid-binding domain, CaLB)"/>
    <property type="match status" value="2"/>
</dbReference>
<organism evidence="14 15">
    <name type="scientific">Neocallimastix californiae</name>
    <dbReference type="NCBI Taxonomy" id="1754190"/>
    <lineage>
        <taxon>Eukaryota</taxon>
        <taxon>Fungi</taxon>
        <taxon>Fungi incertae sedis</taxon>
        <taxon>Chytridiomycota</taxon>
        <taxon>Chytridiomycota incertae sedis</taxon>
        <taxon>Neocallimastigomycetes</taxon>
        <taxon>Neocallimastigales</taxon>
        <taxon>Neocallimastigaceae</taxon>
        <taxon>Neocallimastix</taxon>
    </lineage>
</organism>
<evidence type="ECO:0000256" key="5">
    <source>
        <dbReference type="ARBA" id="ARBA00023136"/>
    </source>
</evidence>
<sequence length="869" mass="99728">MTQIEPYHLKVEGKANISSIENFILKYLRQEIYFLKISMAILKLGRQKHQTSVIPKTLNPNWGGLVFEFEVDDPTDFLYVSVWDKDMIGKDFLGKTKFPLIDLLPHNNEEGSRNVVMFDDEDNEPLWFPLKQRRSKEKVSGEILLKIGYTGNINQEIDCDLARRQTRIYVTPDNKGEDDDSVDNLHFVDEGDQDDEDDNDDAGNDDVNGGGKISYFDSNEDENSFRGLMMIEVINATNLPKRGQFQDIRYNCDPYVIISFGKNTFRTRFIRHSLNPVWNETLYLHLKEEEENYTLKFSIYDYNISKNNLLGYVTLNAKNLVEECRKYNNYGGSNEDLKDLEALDPIPLEVVKPIEFLKDYPDHNNYESTLKIKIKFTPYKDLRRNFWYALAKTYDSDSNLSINHIELQAMLDSIGSTVSDETIKLMFANVNKNYLEDELTYAEMARTLEQELIKHHEIVTKQQSEKLKNKWNKFSRDQIRIGDILEEKIIQIYKCPICGVSFGKNRDELDIVSHIAVCVNSDYSQVDKFVMGGLITEAYTSRKWYSKVIKFVGYGQYSIGKNNANILVQDRESGLIIEEKMSAFVRLGIRLLYKSAGSDKATDAKLVKNLLATLSFRQGKIYDSPSSVKEILPFIKFHKLNTEEILDPLPSFKNFNEFFYRKLKPGARVLSLPDNPRCAVSMADCRFSCFQTIDSSKKLWIKGSNFSVASLLDDEEMGEFYKNGSLTIFRLAPQDYHRFHLPVDGVLSEPKFITGTYYTVNPMAIRSRTDVYTENVRVVSYLDSEEFGKVAIVCIGAMMVGSIVLTSTPGVKLHRMDEHGYFAFGGSTIVALFQEGSIEFDRDLLSNSSQHLETLIRVGSSIGISTYNK</sequence>
<dbReference type="OrthoDB" id="5973539at2759"/>
<dbReference type="InterPro" id="IPR003817">
    <property type="entry name" value="PS_Dcarbxylase"/>
</dbReference>
<dbReference type="UniPathway" id="UPA00558">
    <property type="reaction ID" value="UER00616"/>
</dbReference>
<dbReference type="GO" id="GO:0006646">
    <property type="term" value="P:phosphatidylethanolamine biosynthetic process"/>
    <property type="evidence" value="ECO:0007669"/>
    <property type="project" value="UniProtKB-UniRule"/>
</dbReference>
<dbReference type="GO" id="GO:0016540">
    <property type="term" value="P:protein autoprocessing"/>
    <property type="evidence" value="ECO:0007669"/>
    <property type="project" value="UniProtKB-UniRule"/>
</dbReference>
<feature type="active site" description="Charge relay system; for autoendoproteolytic cleavage activity" evidence="11">
    <location>
        <position position="827"/>
    </location>
</feature>
<dbReference type="SUPFAM" id="SSF47473">
    <property type="entry name" value="EF-hand"/>
    <property type="match status" value="1"/>
</dbReference>
<evidence type="ECO:0000256" key="1">
    <source>
        <dbReference type="ARBA" id="ARBA00005189"/>
    </source>
</evidence>
<dbReference type="InterPro" id="IPR035892">
    <property type="entry name" value="C2_domain_sf"/>
</dbReference>
<feature type="modified residue" description="Pyruvic acid (Ser); by autocatalysis" evidence="11">
    <location>
        <position position="827"/>
    </location>
</feature>
<dbReference type="EC" id="4.1.1.65" evidence="11"/>
<feature type="domain" description="C2" evidence="13">
    <location>
        <begin position="209"/>
        <end position="330"/>
    </location>
</feature>
<feature type="region of interest" description="Disordered" evidence="12">
    <location>
        <begin position="171"/>
        <end position="216"/>
    </location>
</feature>
<keyword evidence="11" id="KW-0333">Golgi apparatus</keyword>
<dbReference type="InterPro" id="IPR033179">
    <property type="entry name" value="PSD_type2_pro"/>
</dbReference>
<evidence type="ECO:0000313" key="15">
    <source>
        <dbReference type="Proteomes" id="UP000193920"/>
    </source>
</evidence>
<evidence type="ECO:0000256" key="7">
    <source>
        <dbReference type="ARBA" id="ARBA00023209"/>
    </source>
</evidence>
<comment type="similarity">
    <text evidence="11">Belongs to the phosphatidylserine decarboxylase family. PSD-B subfamily. Eukaryotic type II sub-subfamily.</text>
</comment>
<dbReference type="GO" id="GO:0005795">
    <property type="term" value="C:Golgi stack"/>
    <property type="evidence" value="ECO:0007669"/>
    <property type="project" value="UniProtKB-UniRule"/>
</dbReference>
<dbReference type="InterPro" id="IPR011992">
    <property type="entry name" value="EF-hand-dom_pair"/>
</dbReference>
<dbReference type="NCBIfam" id="TIGR00163">
    <property type="entry name" value="PS_decarb"/>
    <property type="match status" value="1"/>
</dbReference>
<keyword evidence="6 11" id="KW-0865">Zymogen</keyword>
<keyword evidence="4 11" id="KW-0443">Lipid metabolism</keyword>
<feature type="domain" description="C2" evidence="13">
    <location>
        <begin position="1"/>
        <end position="113"/>
    </location>
</feature>
<comment type="catalytic activity">
    <reaction evidence="11">
        <text>a 1,2-diacyl-sn-glycero-3-phospho-L-serine + H(+) = a 1,2-diacyl-sn-glycero-3-phosphoethanolamine + CO2</text>
        <dbReference type="Rhea" id="RHEA:20828"/>
        <dbReference type="ChEBI" id="CHEBI:15378"/>
        <dbReference type="ChEBI" id="CHEBI:16526"/>
        <dbReference type="ChEBI" id="CHEBI:57262"/>
        <dbReference type="ChEBI" id="CHEBI:64612"/>
        <dbReference type="EC" id="4.1.1.65"/>
    </reaction>
</comment>
<keyword evidence="11" id="KW-0967">Endosome</keyword>
<dbReference type="PROSITE" id="PS50004">
    <property type="entry name" value="C2"/>
    <property type="match status" value="2"/>
</dbReference>
<dbReference type="Gene3D" id="2.60.40.150">
    <property type="entry name" value="C2 domain"/>
    <property type="match status" value="2"/>
</dbReference>
<keyword evidence="7 11" id="KW-0594">Phospholipid biosynthesis</keyword>
<gene>
    <name evidence="11" type="primary">PSD2</name>
    <name evidence="14" type="ORF">LY90DRAFT_670594</name>
</gene>
<dbReference type="Proteomes" id="UP000193920">
    <property type="component" value="Unassembled WGS sequence"/>
</dbReference>
<comment type="pathway">
    <text evidence="11">Phospholipid metabolism; phosphatidylethanolamine biosynthesis; phosphatidylethanolamine from CDP-diacylglycerol: step 2/2.</text>
</comment>
<dbReference type="GO" id="GO:0010008">
    <property type="term" value="C:endosome membrane"/>
    <property type="evidence" value="ECO:0007669"/>
    <property type="project" value="UniProtKB-SubCell"/>
</dbReference>
<feature type="compositionally biased region" description="Acidic residues" evidence="12">
    <location>
        <begin position="190"/>
        <end position="204"/>
    </location>
</feature>
<dbReference type="PANTHER" id="PTHR10067:SF17">
    <property type="entry name" value="PHOSPHATIDYLSERINE DECARBOXYLASE PROENZYME 2"/>
    <property type="match status" value="1"/>
</dbReference>
<keyword evidence="2 11" id="KW-0444">Lipid biosynthesis</keyword>
<comment type="pathway">
    <text evidence="1">Lipid metabolism.</text>
</comment>
<comment type="cofactor">
    <cofactor evidence="11">
        <name>pyruvate</name>
        <dbReference type="ChEBI" id="CHEBI:15361"/>
    </cofactor>
    <text evidence="11">Binds 1 pyruvoyl group covalently per subunit.</text>
</comment>
<dbReference type="Gene3D" id="1.10.238.10">
    <property type="entry name" value="EF-hand"/>
    <property type="match status" value="1"/>
</dbReference>
<keyword evidence="15" id="KW-1185">Reference proteome</keyword>
<dbReference type="EMBL" id="MCOG01000095">
    <property type="protein sequence ID" value="ORY51738.1"/>
    <property type="molecule type" value="Genomic_DNA"/>
</dbReference>
<dbReference type="Pfam" id="PF02666">
    <property type="entry name" value="PS_Dcarbxylase"/>
    <property type="match status" value="1"/>
</dbReference>
<dbReference type="AlphaFoldDB" id="A0A1Y2CXI0"/>
<feature type="active site" description="Schiff-base intermediate with substrate; via pyruvic acid; for decarboxylase activity" evidence="11">
    <location>
        <position position="827"/>
    </location>
</feature>
<dbReference type="InterPro" id="IPR000008">
    <property type="entry name" value="C2_dom"/>
</dbReference>
<dbReference type="GO" id="GO:0000139">
    <property type="term" value="C:Golgi membrane"/>
    <property type="evidence" value="ECO:0007669"/>
    <property type="project" value="UniProtKB-SubCell"/>
</dbReference>
<comment type="function">
    <text evidence="11">Catalyzes the formation of phosphatidylethanolamine (PtdEtn) from phosphatidylserine (PtdSer). Plays a central role in phospholipid metabolism and in the interorganelle trafficking of phosphatidylserine.</text>
</comment>
<feature type="chain" id="PRO_5023351290" description="Phosphatidylserine decarboxylase 2 beta chain" evidence="11">
    <location>
        <begin position="1"/>
        <end position="826"/>
    </location>
</feature>
<keyword evidence="5 11" id="KW-0472">Membrane</keyword>
<evidence type="ECO:0000313" key="14">
    <source>
        <dbReference type="EMBL" id="ORY51738.1"/>
    </source>
</evidence>
<reference evidence="14 15" key="1">
    <citation type="submission" date="2016-08" db="EMBL/GenBank/DDBJ databases">
        <title>A Parts List for Fungal Cellulosomes Revealed by Comparative Genomics.</title>
        <authorList>
            <consortium name="DOE Joint Genome Institute"/>
            <person name="Haitjema C.H."/>
            <person name="Gilmore S.P."/>
            <person name="Henske J.K."/>
            <person name="Solomon K.V."/>
            <person name="De Groot R."/>
            <person name="Kuo A."/>
            <person name="Mondo S.J."/>
            <person name="Salamov A.A."/>
            <person name="Labutti K."/>
            <person name="Zhao Z."/>
            <person name="Chiniquy J."/>
            <person name="Barry K."/>
            <person name="Brewer H.M."/>
            <person name="Purvine S.O."/>
            <person name="Wright A.T."/>
            <person name="Boxma B."/>
            <person name="Van Alen T."/>
            <person name="Hackstein J.H."/>
            <person name="Baker S.E."/>
            <person name="Grigoriev I.V."/>
            <person name="O'Malley M.A."/>
        </authorList>
    </citation>
    <scope>NUCLEOTIDE SEQUENCE [LARGE SCALE GENOMIC DNA]</scope>
    <source>
        <strain evidence="14 15">G1</strain>
    </source>
</reference>
<feature type="active site" description="Charge relay system; for autoendoproteolytic cleavage activity" evidence="11">
    <location>
        <position position="684"/>
    </location>
</feature>
<comment type="caution">
    <text evidence="14">The sequence shown here is derived from an EMBL/GenBank/DDBJ whole genome shotgun (WGS) entry which is preliminary data.</text>
</comment>
<dbReference type="STRING" id="1754190.A0A1Y2CXI0"/>
<feature type="site" description="Cleavage (non-hydrolytic); by autocatalysis" evidence="11">
    <location>
        <begin position="826"/>
        <end position="827"/>
    </location>
</feature>
<proteinExistence type="inferred from homology"/>
<evidence type="ECO:0000256" key="4">
    <source>
        <dbReference type="ARBA" id="ARBA00023098"/>
    </source>
</evidence>
<name>A0A1Y2CXI0_9FUNG</name>
<evidence type="ECO:0000256" key="9">
    <source>
        <dbReference type="ARBA" id="ARBA00023264"/>
    </source>
</evidence>
<evidence type="ECO:0000256" key="12">
    <source>
        <dbReference type="SAM" id="MobiDB-lite"/>
    </source>
</evidence>
<dbReference type="PANTHER" id="PTHR10067">
    <property type="entry name" value="PHOSPHATIDYLSERINE DECARBOXYLASE"/>
    <property type="match status" value="1"/>
</dbReference>
<dbReference type="SMART" id="SM00239">
    <property type="entry name" value="C2"/>
    <property type="match status" value="2"/>
</dbReference>
<dbReference type="InterPro" id="IPR033177">
    <property type="entry name" value="PSD-B"/>
</dbReference>
<accession>A0A1Y2CXI0</accession>
<keyword evidence="10 11" id="KW-0670">Pyruvate</keyword>
<keyword evidence="8 11" id="KW-0456">Lyase</keyword>
<evidence type="ECO:0000256" key="6">
    <source>
        <dbReference type="ARBA" id="ARBA00023145"/>
    </source>
</evidence>
<protein>
    <recommendedName>
        <fullName evidence="11">Phosphatidylserine decarboxylase proenzyme 2</fullName>
        <ecNumber evidence="11">4.1.1.65</ecNumber>
    </recommendedName>
    <component>
        <recommendedName>
            <fullName evidence="11">Phosphatidylserine decarboxylase 2 beta chain</fullName>
        </recommendedName>
    </component>
    <component>
        <recommendedName>
            <fullName evidence="11">Phosphatidylserine decarboxylase 2 alpha chain</fullName>
        </recommendedName>
    </component>
</protein>
<feature type="chain" id="PRO_5023351289" description="Phosphatidylserine decarboxylase 2 alpha chain" evidence="11">
    <location>
        <begin position="827"/>
        <end position="869"/>
    </location>
</feature>
<evidence type="ECO:0000256" key="2">
    <source>
        <dbReference type="ARBA" id="ARBA00022516"/>
    </source>
</evidence>
<dbReference type="HAMAP" id="MF_00663">
    <property type="entry name" value="PS_decarb_PSD_B_type2"/>
    <property type="match status" value="1"/>
</dbReference>
<keyword evidence="3 11" id="KW-0210">Decarboxylase</keyword>
<evidence type="ECO:0000256" key="10">
    <source>
        <dbReference type="ARBA" id="ARBA00023317"/>
    </source>
</evidence>
<comment type="subcellular location">
    <subcellularLocation>
        <location evidence="11">Golgi apparatus membrane</location>
        <topology evidence="11">Peripheral membrane protein</topology>
        <orientation evidence="11">Cytoplasmic side</orientation>
    </subcellularLocation>
    <subcellularLocation>
        <location evidence="11">Endosome membrane</location>
        <topology evidence="11">Peripheral membrane protein</topology>
        <orientation evidence="11">Cytoplasmic side</orientation>
    </subcellularLocation>
</comment>